<evidence type="ECO:0000256" key="1">
    <source>
        <dbReference type="ARBA" id="ARBA00004613"/>
    </source>
</evidence>
<dbReference type="SUPFAM" id="SSF88713">
    <property type="entry name" value="Glycoside hydrolase/deacetylase"/>
    <property type="match status" value="1"/>
</dbReference>
<name>Q1Q1V9_KUEST</name>
<protein>
    <recommendedName>
        <fullName evidence="3">NodB homology domain-containing protein</fullName>
    </recommendedName>
</protein>
<evidence type="ECO:0000313" key="5">
    <source>
        <dbReference type="EMBL" id="QII11031.1"/>
    </source>
</evidence>
<organism evidence="4">
    <name type="scientific">Kuenenia stuttgartiensis</name>
    <dbReference type="NCBI Taxonomy" id="174633"/>
    <lineage>
        <taxon>Bacteria</taxon>
        <taxon>Pseudomonadati</taxon>
        <taxon>Planctomycetota</taxon>
        <taxon>Candidatus Brocadiia</taxon>
        <taxon>Candidatus Brocadiales</taxon>
        <taxon>Candidatus Brocadiaceae</taxon>
        <taxon>Candidatus Kuenenia</taxon>
    </lineage>
</organism>
<dbReference type="EMBL" id="CP049055">
    <property type="protein sequence ID" value="QII11031.1"/>
    <property type="molecule type" value="Genomic_DNA"/>
</dbReference>
<feature type="domain" description="NodB homology" evidence="3">
    <location>
        <begin position="61"/>
        <end position="264"/>
    </location>
</feature>
<comment type="subcellular location">
    <subcellularLocation>
        <location evidence="1">Secreted</location>
    </subcellularLocation>
</comment>
<dbReference type="Pfam" id="PF01522">
    <property type="entry name" value="Polysacc_deac_1"/>
    <property type="match status" value="1"/>
</dbReference>
<proteinExistence type="predicted"/>
<dbReference type="EMBL" id="CT573071">
    <property type="protein sequence ID" value="CAJ73999.1"/>
    <property type="molecule type" value="Genomic_DNA"/>
</dbReference>
<dbReference type="PANTHER" id="PTHR34216:SF3">
    <property type="entry name" value="POLY-BETA-1,6-N-ACETYL-D-GLUCOSAMINE N-DEACETYLASE"/>
    <property type="match status" value="1"/>
</dbReference>
<dbReference type="InterPro" id="IPR011330">
    <property type="entry name" value="Glyco_hydro/deAcase_b/a-brl"/>
</dbReference>
<evidence type="ECO:0000256" key="2">
    <source>
        <dbReference type="ARBA" id="ARBA00022729"/>
    </source>
</evidence>
<dbReference type="InterPro" id="IPR051398">
    <property type="entry name" value="Polysacch_Deacetylase"/>
</dbReference>
<dbReference type="CDD" id="cd10918">
    <property type="entry name" value="CE4_NodB_like_5s_6s"/>
    <property type="match status" value="1"/>
</dbReference>
<dbReference type="GO" id="GO:0005975">
    <property type="term" value="P:carbohydrate metabolic process"/>
    <property type="evidence" value="ECO:0007669"/>
    <property type="project" value="InterPro"/>
</dbReference>
<dbReference type="PROSITE" id="PS51677">
    <property type="entry name" value="NODB"/>
    <property type="match status" value="1"/>
</dbReference>
<evidence type="ECO:0000313" key="6">
    <source>
        <dbReference type="Proteomes" id="UP000501926"/>
    </source>
</evidence>
<reference evidence="5 6" key="3">
    <citation type="submission" date="2020-02" db="EMBL/GenBank/DDBJ databases">
        <title>Newly sequenced genome of strain CSTR1 showed variability in Candidatus Kuenenia stuttgartiensis genomes.</title>
        <authorList>
            <person name="Ding C."/>
            <person name="Adrian L."/>
        </authorList>
    </citation>
    <scope>NUCLEOTIDE SEQUENCE [LARGE SCALE GENOMIC DNA]</scope>
    <source>
        <strain evidence="5 6">CSTR1</strain>
    </source>
</reference>
<keyword evidence="2" id="KW-0732">Signal</keyword>
<evidence type="ECO:0000313" key="4">
    <source>
        <dbReference type="EMBL" id="CAJ73999.1"/>
    </source>
</evidence>
<dbReference type="InterPro" id="IPR002509">
    <property type="entry name" value="NODB_dom"/>
</dbReference>
<dbReference type="RefSeq" id="WP_164994716.1">
    <property type="nucleotide sequence ID" value="NZ_CP049055.1"/>
</dbReference>
<gene>
    <name evidence="5" type="ORF">KsCSTR_16520</name>
    <name evidence="4" type="ORF">kuste3240</name>
</gene>
<evidence type="ECO:0000259" key="3">
    <source>
        <dbReference type="PROSITE" id="PS51677"/>
    </source>
</evidence>
<sequence>MKSVWLMYHDVYREEPLQGIPRSASMYHVSEKIFKQHLSVIIASGRKVITITEFLKGNFEDSVVLTFDDGWRGSFEIAMPLLQKFGLKATFFITKDFVGRKGFCDRENILRAVSAGMEIGLHGTTHRMLASCSREEILWEFYTCKQFLESLLGQKIDSASLPGGDLNRIIIACAKEAGLKSLCASRPGINKIGTSLFNLKRVAIRESTSASEVQRYCNYNINKELIRWALFQVPYLLMGKKNYAYLRRWLLGERRGEGDILFKP</sequence>
<dbReference type="GO" id="GO:0016810">
    <property type="term" value="F:hydrolase activity, acting on carbon-nitrogen (but not peptide) bonds"/>
    <property type="evidence" value="ECO:0007669"/>
    <property type="project" value="InterPro"/>
</dbReference>
<reference evidence="4" key="1">
    <citation type="journal article" date="2006" name="Nature">
        <title>Deciphering the evolution and metabolism of an anammox bacterium from a community genome.</title>
        <authorList>
            <person name="Strous M."/>
            <person name="Pelletier E."/>
            <person name="Mangenot S."/>
            <person name="Rattei T."/>
            <person name="Lehner A."/>
            <person name="Taylor M.W."/>
            <person name="Horn M."/>
            <person name="Daims H."/>
            <person name="Bartol-Mavel D."/>
            <person name="Wincker P."/>
            <person name="Barbe V."/>
            <person name="Fonknechten N."/>
            <person name="Vallenet D."/>
            <person name="Segurens B."/>
            <person name="Schenowitz-Truong C."/>
            <person name="Medigue C."/>
            <person name="Collingro A."/>
            <person name="Snel B."/>
            <person name="Dutilh B.E."/>
            <person name="OpDenCamp H.J.M."/>
            <person name="vanDerDrift C."/>
            <person name="Cirpus I."/>
            <person name="vanDePas-Schoonen K.T."/>
            <person name="Harhangi H.R."/>
            <person name="vanNiftrik L."/>
            <person name="Schmid M."/>
            <person name="Keltjens J."/>
            <person name="vanDeVossenberg J."/>
            <person name="Kartal B."/>
            <person name="Meier H."/>
            <person name="Frishman D."/>
            <person name="Huynen M.A."/>
            <person name="Mewes H."/>
            <person name="Weissenbach J."/>
            <person name="Jetten M.S.M."/>
            <person name="Wagner M."/>
            <person name="LePaslier D."/>
        </authorList>
    </citation>
    <scope>NUCLEOTIDE SEQUENCE</scope>
</reference>
<dbReference type="PANTHER" id="PTHR34216">
    <property type="match status" value="1"/>
</dbReference>
<reference evidence="4" key="2">
    <citation type="submission" date="2006-01" db="EMBL/GenBank/DDBJ databases">
        <authorList>
            <person name="Genoscope"/>
        </authorList>
    </citation>
    <scope>NUCLEOTIDE SEQUENCE</scope>
</reference>
<dbReference type="GO" id="GO:0005576">
    <property type="term" value="C:extracellular region"/>
    <property type="evidence" value="ECO:0007669"/>
    <property type="project" value="UniProtKB-SubCell"/>
</dbReference>
<accession>Q1Q1V9</accession>
<dbReference type="AlphaFoldDB" id="Q1Q1V9"/>
<dbReference type="Proteomes" id="UP000501926">
    <property type="component" value="Chromosome"/>
</dbReference>
<dbReference type="Gene3D" id="3.20.20.370">
    <property type="entry name" value="Glycoside hydrolase/deacetylase"/>
    <property type="match status" value="1"/>
</dbReference>